<dbReference type="AlphaFoldDB" id="A0A6A6Q4D0"/>
<accession>A0A6A6Q4D0</accession>
<keyword evidence="3" id="KW-1185">Reference proteome</keyword>
<proteinExistence type="predicted"/>
<gene>
    <name evidence="2" type="ORF">BDY17DRAFT_86580</name>
</gene>
<dbReference type="GeneID" id="54479788"/>
<name>A0A6A6Q4D0_9PEZI</name>
<dbReference type="OrthoDB" id="5366606at2759"/>
<evidence type="ECO:0000313" key="3">
    <source>
        <dbReference type="Proteomes" id="UP000799767"/>
    </source>
</evidence>
<sequence>MASITAHEIPLTHPPSTPGGSEDQVTLMGEEEGGVDRVTIVQKGNVRGVIQDDRDIDFLFAMLAQLDIFPGHENEDIYGKDAKLEITSPTFQWLNATAASEGACERGAEGGVCGDCEEY</sequence>
<dbReference type="RefSeq" id="XP_033593385.1">
    <property type="nucleotide sequence ID" value="XM_033738787.1"/>
</dbReference>
<protein>
    <submittedName>
        <fullName evidence="2">Uncharacterized protein</fullName>
    </submittedName>
</protein>
<feature type="region of interest" description="Disordered" evidence="1">
    <location>
        <begin position="1"/>
        <end position="24"/>
    </location>
</feature>
<dbReference type="Proteomes" id="UP000799767">
    <property type="component" value="Unassembled WGS sequence"/>
</dbReference>
<evidence type="ECO:0000256" key="1">
    <source>
        <dbReference type="SAM" id="MobiDB-lite"/>
    </source>
</evidence>
<dbReference type="EMBL" id="MU001632">
    <property type="protein sequence ID" value="KAF2486816.1"/>
    <property type="molecule type" value="Genomic_DNA"/>
</dbReference>
<evidence type="ECO:0000313" key="2">
    <source>
        <dbReference type="EMBL" id="KAF2486816.1"/>
    </source>
</evidence>
<reference evidence="2" key="1">
    <citation type="journal article" date="2020" name="Stud. Mycol.">
        <title>101 Dothideomycetes genomes: a test case for predicting lifestyles and emergence of pathogens.</title>
        <authorList>
            <person name="Haridas S."/>
            <person name="Albert R."/>
            <person name="Binder M."/>
            <person name="Bloem J."/>
            <person name="Labutti K."/>
            <person name="Salamov A."/>
            <person name="Andreopoulos B."/>
            <person name="Baker S."/>
            <person name="Barry K."/>
            <person name="Bills G."/>
            <person name="Bluhm B."/>
            <person name="Cannon C."/>
            <person name="Castanera R."/>
            <person name="Culley D."/>
            <person name="Daum C."/>
            <person name="Ezra D."/>
            <person name="Gonzalez J."/>
            <person name="Henrissat B."/>
            <person name="Kuo A."/>
            <person name="Liang C."/>
            <person name="Lipzen A."/>
            <person name="Lutzoni F."/>
            <person name="Magnuson J."/>
            <person name="Mondo S."/>
            <person name="Nolan M."/>
            <person name="Ohm R."/>
            <person name="Pangilinan J."/>
            <person name="Park H.-J."/>
            <person name="Ramirez L."/>
            <person name="Alfaro M."/>
            <person name="Sun H."/>
            <person name="Tritt A."/>
            <person name="Yoshinaga Y."/>
            <person name="Zwiers L.-H."/>
            <person name="Turgeon B."/>
            <person name="Goodwin S."/>
            <person name="Spatafora J."/>
            <person name="Crous P."/>
            <person name="Grigoriev I."/>
        </authorList>
    </citation>
    <scope>NUCLEOTIDE SEQUENCE</scope>
    <source>
        <strain evidence="2">CBS 113389</strain>
    </source>
</reference>
<organism evidence="2 3">
    <name type="scientific">Neohortaea acidophila</name>
    <dbReference type="NCBI Taxonomy" id="245834"/>
    <lineage>
        <taxon>Eukaryota</taxon>
        <taxon>Fungi</taxon>
        <taxon>Dikarya</taxon>
        <taxon>Ascomycota</taxon>
        <taxon>Pezizomycotina</taxon>
        <taxon>Dothideomycetes</taxon>
        <taxon>Dothideomycetidae</taxon>
        <taxon>Mycosphaerellales</taxon>
        <taxon>Teratosphaeriaceae</taxon>
        <taxon>Neohortaea</taxon>
    </lineage>
</organism>